<evidence type="ECO:0000256" key="1">
    <source>
        <dbReference type="SAM" id="SignalP"/>
    </source>
</evidence>
<feature type="chain" id="PRO_5025408805" evidence="1">
    <location>
        <begin position="19"/>
        <end position="490"/>
    </location>
</feature>
<dbReference type="PROSITE" id="PS51212">
    <property type="entry name" value="WSC"/>
    <property type="match status" value="1"/>
</dbReference>
<reference evidence="3" key="1">
    <citation type="journal article" date="2020" name="Stud. Mycol.">
        <title>101 Dothideomycetes genomes: a test case for predicting lifestyles and emergence of pathogens.</title>
        <authorList>
            <person name="Haridas S."/>
            <person name="Albert R."/>
            <person name="Binder M."/>
            <person name="Bloem J."/>
            <person name="Labutti K."/>
            <person name="Salamov A."/>
            <person name="Andreopoulos B."/>
            <person name="Baker S."/>
            <person name="Barry K."/>
            <person name="Bills G."/>
            <person name="Bluhm B."/>
            <person name="Cannon C."/>
            <person name="Castanera R."/>
            <person name="Culley D."/>
            <person name="Daum C."/>
            <person name="Ezra D."/>
            <person name="Gonzalez J."/>
            <person name="Henrissat B."/>
            <person name="Kuo A."/>
            <person name="Liang C."/>
            <person name="Lipzen A."/>
            <person name="Lutzoni F."/>
            <person name="Magnuson J."/>
            <person name="Mondo S."/>
            <person name="Nolan M."/>
            <person name="Ohm R."/>
            <person name="Pangilinan J."/>
            <person name="Park H.-J."/>
            <person name="Ramirez L."/>
            <person name="Alfaro M."/>
            <person name="Sun H."/>
            <person name="Tritt A."/>
            <person name="Yoshinaga Y."/>
            <person name="Zwiers L.-H."/>
            <person name="Turgeon B."/>
            <person name="Goodwin S."/>
            <person name="Spatafora J."/>
            <person name="Crous P."/>
            <person name="Grigoriev I."/>
        </authorList>
    </citation>
    <scope>NUCLEOTIDE SEQUENCE</scope>
    <source>
        <strain evidence="3">CBS 109.77</strain>
    </source>
</reference>
<dbReference type="PANTHER" id="PTHR43662">
    <property type="match status" value="1"/>
</dbReference>
<dbReference type="Proteomes" id="UP000799757">
    <property type="component" value="Unassembled WGS sequence"/>
</dbReference>
<keyword evidence="4" id="KW-1185">Reference proteome</keyword>
<sequence>MKSLLFGLVASLAAPVNSTFVVQCYSRLFDQRADPLVSPGVASGHVHTISGGNGFNFTMDYQKARASQCSTCSIKQDLSNYWSPKLYFHAQNGSFLSVPIIGDNNGGDMGGMAIYYLTRGGPDNDKLRAFPPGFRMMAGNSSKRVETDDFAGRAVTHKCVGAAGGDGPDTKGLPSKKCDTIRVQVTFPSCWDGKNVDSSNHKTHVVYPKDGNYDGGRCPSTHPVHLVTLFYEVYYDTKGFKDMWYGDKQPFVFSNGDATGYGYHGDFLNGWDEAILQKAVTNCVDGTPNCPTQTFGTFRTQGEAQACKLPSMINEKVTGVLPALPGCNFVGQSAPANCVAPGLSVVPTPESLGYVDLTKSKGWKYIGCGKDDAGKRTLSSAQTYGNSMTVELCIDFCKTKNTLYAGLVYGGECYCGNQVAADKAPVKGSLGNCLMKCSGNKNQVCGGASAISLYQACKGGACSNPAKRESRKLASLEHLHANTARDVVME</sequence>
<dbReference type="SMART" id="SM00321">
    <property type="entry name" value="WSC"/>
    <property type="match status" value="1"/>
</dbReference>
<dbReference type="InterPro" id="IPR018535">
    <property type="entry name" value="DUF1996"/>
</dbReference>
<feature type="signal peptide" evidence="1">
    <location>
        <begin position="1"/>
        <end position="18"/>
    </location>
</feature>
<name>A0A6A6XM05_9PLEO</name>
<dbReference type="OrthoDB" id="74764at2759"/>
<dbReference type="Pfam" id="PF01822">
    <property type="entry name" value="WSC"/>
    <property type="match status" value="1"/>
</dbReference>
<organism evidence="3 4">
    <name type="scientific">Melanomma pulvis-pyrius CBS 109.77</name>
    <dbReference type="NCBI Taxonomy" id="1314802"/>
    <lineage>
        <taxon>Eukaryota</taxon>
        <taxon>Fungi</taxon>
        <taxon>Dikarya</taxon>
        <taxon>Ascomycota</taxon>
        <taxon>Pezizomycotina</taxon>
        <taxon>Dothideomycetes</taxon>
        <taxon>Pleosporomycetidae</taxon>
        <taxon>Pleosporales</taxon>
        <taxon>Melanommataceae</taxon>
        <taxon>Melanomma</taxon>
    </lineage>
</organism>
<protein>
    <submittedName>
        <fullName evidence="3">WSC-domain-containing protein</fullName>
    </submittedName>
</protein>
<accession>A0A6A6XM05</accession>
<feature type="domain" description="WSC" evidence="2">
    <location>
        <begin position="362"/>
        <end position="457"/>
    </location>
</feature>
<dbReference type="EMBL" id="MU001827">
    <property type="protein sequence ID" value="KAF2796587.1"/>
    <property type="molecule type" value="Genomic_DNA"/>
</dbReference>
<dbReference type="AlphaFoldDB" id="A0A6A6XM05"/>
<evidence type="ECO:0000259" key="2">
    <source>
        <dbReference type="PROSITE" id="PS51212"/>
    </source>
</evidence>
<gene>
    <name evidence="3" type="ORF">K505DRAFT_415643</name>
</gene>
<proteinExistence type="predicted"/>
<evidence type="ECO:0000313" key="3">
    <source>
        <dbReference type="EMBL" id="KAF2796587.1"/>
    </source>
</evidence>
<dbReference type="InterPro" id="IPR002889">
    <property type="entry name" value="WSC_carb-bd"/>
</dbReference>
<evidence type="ECO:0000313" key="4">
    <source>
        <dbReference type="Proteomes" id="UP000799757"/>
    </source>
</evidence>
<dbReference type="Pfam" id="PF09362">
    <property type="entry name" value="DUF1996"/>
    <property type="match status" value="1"/>
</dbReference>
<keyword evidence="1" id="KW-0732">Signal</keyword>
<dbReference type="PANTHER" id="PTHR43662:SF3">
    <property type="entry name" value="DOMAIN PROTEIN, PUTATIVE (AFU_ORTHOLOGUE AFUA_6G11970)-RELATED"/>
    <property type="match status" value="1"/>
</dbReference>